<keyword evidence="1" id="KW-0812">Transmembrane</keyword>
<sequence>MRKNIMQVLGTVFVLIGLLGFFVPSQGALNNLFHLTLTHNLIHFITGALFLGVSNFDKYSQWTARVFGVIYLAGAILGLFTNNIFNVIMVTPLIEVIHFIVAAVTLYAGFAKESISTKSASSPSSTQNLDQ</sequence>
<dbReference type="EMBL" id="FORR01000001">
    <property type="protein sequence ID" value="SFI60657.1"/>
    <property type="molecule type" value="Genomic_DNA"/>
</dbReference>
<gene>
    <name evidence="2" type="ORF">SAMN05421852_101104</name>
</gene>
<reference evidence="2 3" key="1">
    <citation type="submission" date="2016-10" db="EMBL/GenBank/DDBJ databases">
        <authorList>
            <person name="de Groot N.N."/>
        </authorList>
    </citation>
    <scope>NUCLEOTIDE SEQUENCE [LARGE SCALE GENOMIC DNA]</scope>
    <source>
        <strain evidence="2 3">DSM 44778</strain>
    </source>
</reference>
<evidence type="ECO:0000313" key="3">
    <source>
        <dbReference type="Proteomes" id="UP000199545"/>
    </source>
</evidence>
<feature type="transmembrane region" description="Helical" evidence="1">
    <location>
        <begin position="37"/>
        <end position="56"/>
    </location>
</feature>
<keyword evidence="3" id="KW-1185">Reference proteome</keyword>
<keyword evidence="1" id="KW-1133">Transmembrane helix</keyword>
<dbReference type="RefSeq" id="WP_093227050.1">
    <property type="nucleotide sequence ID" value="NZ_FORR01000001.1"/>
</dbReference>
<evidence type="ECO:0008006" key="4">
    <source>
        <dbReference type="Google" id="ProtNLM"/>
    </source>
</evidence>
<dbReference type="Pfam" id="PF14325">
    <property type="entry name" value="DUF4383"/>
    <property type="match status" value="1"/>
</dbReference>
<evidence type="ECO:0000313" key="2">
    <source>
        <dbReference type="EMBL" id="SFI60657.1"/>
    </source>
</evidence>
<feature type="transmembrane region" description="Helical" evidence="1">
    <location>
        <begin position="87"/>
        <end position="110"/>
    </location>
</feature>
<dbReference type="AlphaFoldDB" id="A0A1I3JK60"/>
<feature type="transmembrane region" description="Helical" evidence="1">
    <location>
        <begin position="63"/>
        <end position="81"/>
    </location>
</feature>
<organism evidence="2 3">
    <name type="scientific">Thermoflavimicrobium dichotomicum</name>
    <dbReference type="NCBI Taxonomy" id="46223"/>
    <lineage>
        <taxon>Bacteria</taxon>
        <taxon>Bacillati</taxon>
        <taxon>Bacillota</taxon>
        <taxon>Bacilli</taxon>
        <taxon>Bacillales</taxon>
        <taxon>Thermoactinomycetaceae</taxon>
        <taxon>Thermoflavimicrobium</taxon>
    </lineage>
</organism>
<dbReference type="OrthoDB" id="2967392at2"/>
<protein>
    <recommendedName>
        <fullName evidence="4">DUF4383 domain-containing protein</fullName>
    </recommendedName>
</protein>
<dbReference type="STRING" id="46223.SAMN05421852_101104"/>
<name>A0A1I3JK60_9BACL</name>
<proteinExistence type="predicted"/>
<evidence type="ECO:0000256" key="1">
    <source>
        <dbReference type="SAM" id="Phobius"/>
    </source>
</evidence>
<accession>A0A1I3JK60</accession>
<keyword evidence="1" id="KW-0472">Membrane</keyword>
<dbReference type="Proteomes" id="UP000199545">
    <property type="component" value="Unassembled WGS sequence"/>
</dbReference>